<gene>
    <name evidence="2" type="ORF">C7U54_06700</name>
</gene>
<keyword evidence="1" id="KW-1133">Transmembrane helix</keyword>
<feature type="transmembrane region" description="Helical" evidence="1">
    <location>
        <begin position="146"/>
        <end position="165"/>
    </location>
</feature>
<evidence type="ECO:0000313" key="2">
    <source>
        <dbReference type="EMBL" id="PST41495.1"/>
    </source>
</evidence>
<dbReference type="EMBL" id="PYLQ01000007">
    <property type="protein sequence ID" value="PST41495.1"/>
    <property type="molecule type" value="Genomic_DNA"/>
</dbReference>
<dbReference type="AlphaFoldDB" id="A0A2T3G1R1"/>
<keyword evidence="3" id="KW-1185">Reference proteome</keyword>
<name>A0A2T3G1R1_9FIRM</name>
<sequence>MVAYSIFLNFVEILTLTTFVYLYYSLSSRKQFCLLLTSLFLICELCDIFRENGFMILIGYFIACYSFVLYEKRRIHFGDIFILAGYLFSMFIYPYISYCLYNKILDTGYETVYYICAGITSKLFLILVTCWLLSHLKFTFPVPNKQYSLVIITEVVILSIFGMISYDNVEVTASYSPVIICILLLITFILIIINGIYLNRIYAEKMQYEKQLQKEKYIKQSLRLIQNISYDIDDKKHRIHWILEHIKHLNNDTNTEISKAIEQYQSKNTYQKLVASKNPVFDILISVKINRLQDDNISIKSFFEISQNEKYDDLDFIDVISEILDYVKRHNEITLHIKGQGIYTLVELYSENDFYDYDRCKIESDLIVKKKNIYKDGIYYMKFLLKGTNDDVRENL</sequence>
<feature type="transmembrane region" description="Helical" evidence="1">
    <location>
        <begin position="54"/>
        <end position="70"/>
    </location>
</feature>
<evidence type="ECO:0000256" key="1">
    <source>
        <dbReference type="SAM" id="Phobius"/>
    </source>
</evidence>
<dbReference type="Proteomes" id="UP000240974">
    <property type="component" value="Unassembled WGS sequence"/>
</dbReference>
<feature type="transmembrane region" description="Helical" evidence="1">
    <location>
        <begin position="6"/>
        <end position="24"/>
    </location>
</feature>
<dbReference type="RefSeq" id="WP_107029754.1">
    <property type="nucleotide sequence ID" value="NZ_PYLQ01000007.1"/>
</dbReference>
<accession>A0A2T3G1R1</accession>
<organism evidence="2 3">
    <name type="scientific">Faecalibacillus intestinalis</name>
    <dbReference type="NCBI Taxonomy" id="1982626"/>
    <lineage>
        <taxon>Bacteria</taxon>
        <taxon>Bacillati</taxon>
        <taxon>Bacillota</taxon>
        <taxon>Erysipelotrichia</taxon>
        <taxon>Erysipelotrichales</taxon>
        <taxon>Coprobacillaceae</taxon>
        <taxon>Faecalibacillus</taxon>
    </lineage>
</organism>
<feature type="transmembrane region" description="Helical" evidence="1">
    <location>
        <begin position="111"/>
        <end position="134"/>
    </location>
</feature>
<keyword evidence="1" id="KW-0472">Membrane</keyword>
<protein>
    <submittedName>
        <fullName evidence="2">Uncharacterized protein</fullName>
    </submittedName>
</protein>
<keyword evidence="1" id="KW-0812">Transmembrane</keyword>
<reference evidence="2 3" key="1">
    <citation type="journal article" date="2019" name="Int. J. Syst. Evol. Microbiol.">
        <title>Faecalibacillus intestinalis gen. nov., sp. nov. and Faecalibacillus faecis sp. nov., isolated from human faeces.</title>
        <authorList>
            <person name="Seo B."/>
            <person name="Jeon K."/>
            <person name="Baek I."/>
            <person name="Lee Y.M."/>
            <person name="Baek K."/>
            <person name="Ko G."/>
        </authorList>
    </citation>
    <scope>NUCLEOTIDE SEQUENCE [LARGE SCALE GENOMIC DNA]</scope>
    <source>
        <strain evidence="2 3">SNUG30099</strain>
    </source>
</reference>
<feature type="transmembrane region" description="Helical" evidence="1">
    <location>
        <begin position="77"/>
        <end position="96"/>
    </location>
</feature>
<evidence type="ECO:0000313" key="3">
    <source>
        <dbReference type="Proteomes" id="UP000240974"/>
    </source>
</evidence>
<proteinExistence type="predicted"/>
<feature type="transmembrane region" description="Helical" evidence="1">
    <location>
        <begin position="177"/>
        <end position="198"/>
    </location>
</feature>
<comment type="caution">
    <text evidence="2">The sequence shown here is derived from an EMBL/GenBank/DDBJ whole genome shotgun (WGS) entry which is preliminary data.</text>
</comment>